<dbReference type="GO" id="GO:0016567">
    <property type="term" value="P:protein ubiquitination"/>
    <property type="evidence" value="ECO:0007669"/>
    <property type="project" value="UniProtKB-UniRule"/>
</dbReference>
<reference evidence="18" key="1">
    <citation type="submission" date="2012-02" db="EMBL/GenBank/DDBJ databases">
        <title>Genome sequencing of Giardia lamblia Genotypes A2 and B isolates (DH and GS) and comparative analysis with the genomes of Genotypes A1 and E (WB and Pig).</title>
        <authorList>
            <person name="Adam R."/>
            <person name="Dahlstrom E."/>
            <person name="Martens C."/>
            <person name="Bruno D."/>
            <person name="Barbian K."/>
            <person name="Porcella S.F."/>
            <person name="Nash T."/>
        </authorList>
    </citation>
    <scope>NUCLEOTIDE SEQUENCE</scope>
    <source>
        <strain evidence="18">DH</strain>
    </source>
</reference>
<evidence type="ECO:0000256" key="6">
    <source>
        <dbReference type="ARBA" id="ARBA00022723"/>
    </source>
</evidence>
<organism evidence="17 18">
    <name type="scientific">Giardia intestinalis</name>
    <name type="common">Giardia lamblia</name>
    <dbReference type="NCBI Taxonomy" id="5741"/>
    <lineage>
        <taxon>Eukaryota</taxon>
        <taxon>Metamonada</taxon>
        <taxon>Diplomonadida</taxon>
        <taxon>Hexamitidae</taxon>
        <taxon>Giardiinae</taxon>
        <taxon>Giardia</taxon>
    </lineage>
</organism>
<dbReference type="GO" id="GO:0033503">
    <property type="term" value="C:HULC complex"/>
    <property type="evidence" value="ECO:0007669"/>
    <property type="project" value="TreeGrafter"/>
</dbReference>
<dbReference type="GO" id="GO:0061630">
    <property type="term" value="F:ubiquitin protein ligase activity"/>
    <property type="evidence" value="ECO:0007669"/>
    <property type="project" value="UniProtKB-EC"/>
</dbReference>
<dbReference type="Gene3D" id="3.30.40.10">
    <property type="entry name" value="Zinc/RING finger domain, C3HC4 (zinc finger)"/>
    <property type="match status" value="1"/>
</dbReference>
<evidence type="ECO:0000256" key="12">
    <source>
        <dbReference type="ARBA" id="ARBA00023242"/>
    </source>
</evidence>
<dbReference type="PROSITE" id="PS50089">
    <property type="entry name" value="ZF_RING_2"/>
    <property type="match status" value="1"/>
</dbReference>
<evidence type="ECO:0000256" key="4">
    <source>
        <dbReference type="ARBA" id="ARBA00005555"/>
    </source>
</evidence>
<dbReference type="GO" id="GO:0006325">
    <property type="term" value="P:chromatin organization"/>
    <property type="evidence" value="ECO:0007669"/>
    <property type="project" value="UniProtKB-KW"/>
</dbReference>
<dbReference type="PANTHER" id="PTHR23163">
    <property type="entry name" value="RING FINGER PROTEIN-RELATED"/>
    <property type="match status" value="1"/>
</dbReference>
<evidence type="ECO:0000313" key="17">
    <source>
        <dbReference type="EMBL" id="ESU37059.1"/>
    </source>
</evidence>
<dbReference type="VEuPathDB" id="GiardiaDB:QR46_1676"/>
<feature type="coiled-coil region" evidence="15">
    <location>
        <begin position="557"/>
        <end position="600"/>
    </location>
</feature>
<evidence type="ECO:0000259" key="16">
    <source>
        <dbReference type="PROSITE" id="PS50089"/>
    </source>
</evidence>
<evidence type="ECO:0000256" key="14">
    <source>
        <dbReference type="RuleBase" id="RU365038"/>
    </source>
</evidence>
<comment type="pathway">
    <text evidence="3 14">Protein modification; protein ubiquitination.</text>
</comment>
<dbReference type="GO" id="GO:0008270">
    <property type="term" value="F:zinc ion binding"/>
    <property type="evidence" value="ECO:0007669"/>
    <property type="project" value="UniProtKB-KW"/>
</dbReference>
<dbReference type="SMART" id="SM00184">
    <property type="entry name" value="RING"/>
    <property type="match status" value="1"/>
</dbReference>
<comment type="catalytic activity">
    <reaction evidence="1 14">
        <text>S-ubiquitinyl-[E2 ubiquitin-conjugating enzyme]-L-cysteine + [acceptor protein]-L-lysine = [E2 ubiquitin-conjugating enzyme]-L-cysteine + N(6)-ubiquitinyl-[acceptor protein]-L-lysine.</text>
        <dbReference type="EC" id="2.3.2.27"/>
    </reaction>
</comment>
<evidence type="ECO:0000256" key="2">
    <source>
        <dbReference type="ARBA" id="ARBA00004123"/>
    </source>
</evidence>
<dbReference type="GO" id="GO:0005634">
    <property type="term" value="C:nucleus"/>
    <property type="evidence" value="ECO:0007669"/>
    <property type="project" value="UniProtKB-SubCell"/>
</dbReference>
<keyword evidence="11 14" id="KW-0175">Coiled coil</keyword>
<evidence type="ECO:0000256" key="1">
    <source>
        <dbReference type="ARBA" id="ARBA00000900"/>
    </source>
</evidence>
<keyword evidence="9 14" id="KW-0862">Zinc</keyword>
<keyword evidence="5 14" id="KW-0808">Transferase</keyword>
<dbReference type="Proteomes" id="UP000018320">
    <property type="component" value="Unassembled WGS sequence"/>
</dbReference>
<protein>
    <recommendedName>
        <fullName evidence="14">E3 ubiquitin protein ligase</fullName>
        <ecNumber evidence="14">2.3.2.27</ecNumber>
    </recommendedName>
</protein>
<gene>
    <name evidence="17" type="ORF">DHA2_153556</name>
</gene>
<dbReference type="SUPFAM" id="SSF57850">
    <property type="entry name" value="RING/U-box"/>
    <property type="match status" value="1"/>
</dbReference>
<dbReference type="InterPro" id="IPR013083">
    <property type="entry name" value="Znf_RING/FYVE/PHD"/>
</dbReference>
<dbReference type="InterPro" id="IPR013956">
    <property type="entry name" value="E3_ubiquit_lig_Bre1"/>
</dbReference>
<dbReference type="VEuPathDB" id="GiardiaDB:GL50803_0095918"/>
<keyword evidence="6 14" id="KW-0479">Metal-binding</keyword>
<keyword evidence="7 13" id="KW-0863">Zinc-finger</keyword>
<accession>V6TE67</accession>
<sequence length="670" mass="75359">MPCKLKMNRGSIEDLFKQMTPIYDLVCKCTETQEKELLDAQERIDYQFELITSRVFIICLLQHIQCVHRNCHSSYLQYVRDNAVDLIVGCYSTPIDESPLIKALTQLVSQFEAKQENSDRSTADSKFKEAHEETEKPLSVEAFTLRFKEATYELFRQDWDRRRTFAAAVQDAVLKELEKVNVRLPVVSEKVLDPLSDKPSFIPPSMIDKQRQYLIQELDVAIESLERELGGDSVRKATDRPEQELHELIRQMEGAKKELDACLHAAVAGGLESPLDDILLDLSSPIRKPATTQVELHPRIVSAQTILSNFCDFLKKQHDKFIEEKDILLKETPIQLFVHTLLKKLSDSDLTTSSTVDSKTLVAVDELIAACDRIIADASPVAENLKRSYILSNPGAQAQCNVDSLADAAEGALYFLEAKKEIPPVPPIHHSGPLSLTTPLKTVATMVREFFNYSEDKKQDLKALVTGLLPLSGFVTSLLPSSFSKQLNMLSSCSLDIQGVLKVAIDSLDKLSTSILPPLSPLLQTPTAAETVNRPVVSQPITSSVLRSFSKKYVATSQLLKQLLAQLEKSKRKLSDQCVKKDEADELRREQESYSNLETETQLEKLIDNLKTTYICPTCRDDLSNAFLVGCGHIACSACLYHMYETRTRKCPICQKPYKQEDIVEFAVIR</sequence>
<dbReference type="UniPathway" id="UPA00143"/>
<evidence type="ECO:0000256" key="3">
    <source>
        <dbReference type="ARBA" id="ARBA00004906"/>
    </source>
</evidence>
<reference evidence="17 18" key="2">
    <citation type="journal article" date="2013" name="Genome Biol. Evol.">
        <title>Genome sequencing of Giardia lamblia genotypes A2 and B isolates (DH and GS) and comparative analysis with the genomes of genotypes A1 and E (WB and Pig).</title>
        <authorList>
            <person name="Adam R.D."/>
            <person name="Dahlstrom E.W."/>
            <person name="Martens C.A."/>
            <person name="Bruno D.P."/>
            <person name="Barbian K.D."/>
            <person name="Ricklefs S.M."/>
            <person name="Hernandez M.M."/>
            <person name="Narla N.P."/>
            <person name="Patel R.B."/>
            <person name="Porcella S.F."/>
            <person name="Nash T.E."/>
        </authorList>
    </citation>
    <scope>NUCLEOTIDE SEQUENCE [LARGE SCALE GENOMIC DNA]</scope>
    <source>
        <strain evidence="17 18">DH</strain>
    </source>
</reference>
<dbReference type="VEuPathDB" id="GiardiaDB:GL50581_2391"/>
<keyword evidence="12 14" id="KW-0539">Nucleus</keyword>
<feature type="domain" description="RING-type" evidence="16">
    <location>
        <begin position="616"/>
        <end position="655"/>
    </location>
</feature>
<comment type="similarity">
    <text evidence="4 14">Belongs to the BRE1 family.</text>
</comment>
<proteinExistence type="inferred from homology"/>
<keyword evidence="8 14" id="KW-0833">Ubl conjugation pathway</keyword>
<keyword evidence="10 14" id="KW-0156">Chromatin regulator</keyword>
<evidence type="ECO:0000256" key="5">
    <source>
        <dbReference type="ARBA" id="ARBA00022679"/>
    </source>
</evidence>
<dbReference type="PANTHER" id="PTHR23163:SF0">
    <property type="entry name" value="E3 UBIQUITIN-PROTEIN LIGASE BRE1"/>
    <property type="match status" value="1"/>
</dbReference>
<name>V6TE67_GIAIN</name>
<evidence type="ECO:0000256" key="7">
    <source>
        <dbReference type="ARBA" id="ARBA00022771"/>
    </source>
</evidence>
<evidence type="ECO:0000256" key="9">
    <source>
        <dbReference type="ARBA" id="ARBA00022833"/>
    </source>
</evidence>
<evidence type="ECO:0000256" key="13">
    <source>
        <dbReference type="PROSITE-ProRule" id="PRU00175"/>
    </source>
</evidence>
<dbReference type="AlphaFoldDB" id="V6TE67"/>
<evidence type="ECO:0000256" key="15">
    <source>
        <dbReference type="SAM" id="Coils"/>
    </source>
</evidence>
<dbReference type="Pfam" id="PF13920">
    <property type="entry name" value="zf-C3HC4_3"/>
    <property type="match status" value="1"/>
</dbReference>
<dbReference type="EC" id="2.3.2.27" evidence="14"/>
<comment type="caution">
    <text evidence="17">The sequence shown here is derived from an EMBL/GenBank/DDBJ whole genome shotgun (WGS) entry which is preliminary data.</text>
</comment>
<dbReference type="VEuPathDB" id="GiardiaDB:DHA2_153556"/>
<comment type="subcellular location">
    <subcellularLocation>
        <location evidence="2 14">Nucleus</location>
    </subcellularLocation>
</comment>
<evidence type="ECO:0000313" key="18">
    <source>
        <dbReference type="Proteomes" id="UP000018320"/>
    </source>
</evidence>
<dbReference type="EMBL" id="AHGT01000034">
    <property type="protein sequence ID" value="ESU37059.1"/>
    <property type="molecule type" value="Genomic_DNA"/>
</dbReference>
<dbReference type="InterPro" id="IPR001841">
    <property type="entry name" value="Znf_RING"/>
</dbReference>
<evidence type="ECO:0000256" key="8">
    <source>
        <dbReference type="ARBA" id="ARBA00022786"/>
    </source>
</evidence>
<evidence type="ECO:0000256" key="10">
    <source>
        <dbReference type="ARBA" id="ARBA00022853"/>
    </source>
</evidence>
<evidence type="ECO:0000256" key="11">
    <source>
        <dbReference type="ARBA" id="ARBA00023054"/>
    </source>
</evidence>